<comment type="function">
    <text evidence="9">Involved in pre-mRNA splicing and cell cycle progression. Required for the spliceosome assembly and initiation of the DNA replication.</text>
</comment>
<dbReference type="GO" id="GO:0071007">
    <property type="term" value="C:U2-type catalytic step 2 spliceosome"/>
    <property type="evidence" value="ECO:0007669"/>
    <property type="project" value="TreeGrafter"/>
</dbReference>
<keyword evidence="8" id="KW-0539">Nucleus</keyword>
<evidence type="ECO:0000256" key="3">
    <source>
        <dbReference type="ARBA" id="ARBA00011524"/>
    </source>
</evidence>
<evidence type="ECO:0000256" key="1">
    <source>
        <dbReference type="ARBA" id="ARBA00004123"/>
    </source>
</evidence>
<evidence type="ECO:0000256" key="8">
    <source>
        <dbReference type="ARBA" id="ARBA00023242"/>
    </source>
</evidence>
<accession>A0A6A7BRG8</accession>
<dbReference type="GO" id="GO:0071011">
    <property type="term" value="C:precatalytic spliceosome"/>
    <property type="evidence" value="ECO:0007669"/>
    <property type="project" value="TreeGrafter"/>
</dbReference>
<evidence type="ECO:0000256" key="2">
    <source>
        <dbReference type="ARBA" id="ARBA00008644"/>
    </source>
</evidence>
<evidence type="ECO:0000313" key="12">
    <source>
        <dbReference type="EMBL" id="KAF2857831.1"/>
    </source>
</evidence>
<reference evidence="12" key="1">
    <citation type="journal article" date="2020" name="Stud. Mycol.">
        <title>101 Dothideomycetes genomes: a test case for predicting lifestyles and emergence of pathogens.</title>
        <authorList>
            <person name="Haridas S."/>
            <person name="Albert R."/>
            <person name="Binder M."/>
            <person name="Bloem J."/>
            <person name="Labutti K."/>
            <person name="Salamov A."/>
            <person name="Andreopoulos B."/>
            <person name="Baker S."/>
            <person name="Barry K."/>
            <person name="Bills G."/>
            <person name="Bluhm B."/>
            <person name="Cannon C."/>
            <person name="Castanera R."/>
            <person name="Culley D."/>
            <person name="Daum C."/>
            <person name="Ezra D."/>
            <person name="Gonzalez J."/>
            <person name="Henrissat B."/>
            <person name="Kuo A."/>
            <person name="Liang C."/>
            <person name="Lipzen A."/>
            <person name="Lutzoni F."/>
            <person name="Magnuson J."/>
            <person name="Mondo S."/>
            <person name="Nolan M."/>
            <person name="Ohm R."/>
            <person name="Pangilinan J."/>
            <person name="Park H.-J."/>
            <person name="Ramirez L."/>
            <person name="Alfaro M."/>
            <person name="Sun H."/>
            <person name="Tritt A."/>
            <person name="Yoshinaga Y."/>
            <person name="Zwiers L.-H."/>
            <person name="Turgeon B."/>
            <person name="Goodwin S."/>
            <person name="Spatafora J."/>
            <person name="Crous P."/>
            <person name="Grigoriev I."/>
        </authorList>
    </citation>
    <scope>NUCLEOTIDE SEQUENCE</scope>
    <source>
        <strain evidence="12">CBS 480.64</strain>
    </source>
</reference>
<dbReference type="FunFam" id="1.25.40.10:FF:000048">
    <property type="entry name" value="Cell cycle control protein"/>
    <property type="match status" value="1"/>
</dbReference>
<comment type="subcellular location">
    <subcellularLocation>
        <location evidence="1">Nucleus</location>
    </subcellularLocation>
</comment>
<dbReference type="Gene3D" id="1.25.40.10">
    <property type="entry name" value="Tetratricopeptide repeat domain"/>
    <property type="match status" value="3"/>
</dbReference>
<dbReference type="SMART" id="SM00386">
    <property type="entry name" value="HAT"/>
    <property type="match status" value="13"/>
</dbReference>
<dbReference type="Pfam" id="PF23231">
    <property type="entry name" value="HAT_Syf1_CNRKL1_C"/>
    <property type="match status" value="1"/>
</dbReference>
<dbReference type="InterPro" id="IPR011990">
    <property type="entry name" value="TPR-like_helical_dom_sf"/>
</dbReference>
<evidence type="ECO:0000259" key="11">
    <source>
        <dbReference type="Pfam" id="PF23233"/>
    </source>
</evidence>
<dbReference type="Proteomes" id="UP000799421">
    <property type="component" value="Unassembled WGS sequence"/>
</dbReference>
<dbReference type="PANTHER" id="PTHR11246">
    <property type="entry name" value="PRE-MRNA SPLICING FACTOR"/>
    <property type="match status" value="1"/>
</dbReference>
<evidence type="ECO:0000256" key="9">
    <source>
        <dbReference type="ARBA" id="ARBA00037040"/>
    </source>
</evidence>
<sequence>MNGPPRVRNKAPAPVQISAEQLLREAVDRQEPALTAPAQRFADLEELHEYQARKRKEFESHVCRNRVNIGNWTRYATWEWEQKNFAHARSVFERALDVDGANVSLWLRYIDTELKGGNIQHARNLLDRATTILPRVDKLWYKYVYVQEMLGEVAAAREVFERWMGWEPDEAAWAAYIKMEKRYGELDRARNIFERFTVVHPEARNWIKWARFEEENGTADAVREVFGAGIATLGEEFMDEKLFIAYAAFEARLYEYERAREIYKFALNRMPRSKSTLLHTQYTKFEKQFGDEAGVEDVVLAKRRLLYEDEVSSNPENYDAWFDLAKLEEASPSSTETQVREVYERAVANVPKTNEKRHWRRYIYLWLFYAIWEELTCNNPTRALKIYTTALSQLPKTFTSTKLLTLKSHCHARQHDPTSARATLSEAISSFPEKTSLRRALITLERKLFEYTHCREAFTNWLTHTPTNSTAYASFAELEAQLGEVDRARAIYEIGISIPDLDMPEVLWKRYIDFECEVSLPTHPERARGLYTRLLEKTHHPKVWIAFAMFEVSVGEVDAARGVFGRGKERLERDGEVDERVMLLQAWLEFENVHGSEEEKGKVEREQPVRVKKRRRLEDGSFEEYMDWAFPEAEGKEKKGLSKLLALTEKWKRGESDP</sequence>
<dbReference type="OrthoDB" id="541719at2759"/>
<protein>
    <submittedName>
        <fullName evidence="12">Putative cell cycle control protein cwf4</fullName>
    </submittedName>
</protein>
<dbReference type="InterPro" id="IPR055430">
    <property type="entry name" value="HAT_Syf1_CNRKL1_C"/>
</dbReference>
<dbReference type="EMBL" id="MU006026">
    <property type="protein sequence ID" value="KAF2857831.1"/>
    <property type="molecule type" value="Genomic_DNA"/>
</dbReference>
<evidence type="ECO:0000256" key="4">
    <source>
        <dbReference type="ARBA" id="ARBA00022664"/>
    </source>
</evidence>
<comment type="subunit">
    <text evidence="3">Associated with the spliceosome.</text>
</comment>
<dbReference type="InterPro" id="IPR055433">
    <property type="entry name" value="HAT_Syf1-like_N"/>
</dbReference>
<keyword evidence="4" id="KW-0507">mRNA processing</keyword>
<organism evidence="12 13">
    <name type="scientific">Piedraia hortae CBS 480.64</name>
    <dbReference type="NCBI Taxonomy" id="1314780"/>
    <lineage>
        <taxon>Eukaryota</taxon>
        <taxon>Fungi</taxon>
        <taxon>Dikarya</taxon>
        <taxon>Ascomycota</taxon>
        <taxon>Pezizomycotina</taxon>
        <taxon>Dothideomycetes</taxon>
        <taxon>Dothideomycetidae</taxon>
        <taxon>Capnodiales</taxon>
        <taxon>Piedraiaceae</taxon>
        <taxon>Piedraia</taxon>
    </lineage>
</organism>
<feature type="domain" description="Pre-mRNA-splicing factor Syf1/CRNKL1-like C-terminal HAT-repeats" evidence="10">
    <location>
        <begin position="437"/>
        <end position="517"/>
    </location>
</feature>
<proteinExistence type="inferred from homology"/>
<dbReference type="AlphaFoldDB" id="A0A6A7BRG8"/>
<gene>
    <name evidence="12" type="ORF">K470DRAFT_260422</name>
</gene>
<dbReference type="InterPro" id="IPR045075">
    <property type="entry name" value="Syf1-like"/>
</dbReference>
<dbReference type="SUPFAM" id="SSF48452">
    <property type="entry name" value="TPR-like"/>
    <property type="match status" value="2"/>
</dbReference>
<keyword evidence="6" id="KW-0677">Repeat</keyword>
<evidence type="ECO:0000256" key="6">
    <source>
        <dbReference type="ARBA" id="ARBA00022737"/>
    </source>
</evidence>
<dbReference type="Pfam" id="PF23233">
    <property type="entry name" value="HAT_Syf1_CNRKL1_N"/>
    <property type="match status" value="1"/>
</dbReference>
<evidence type="ECO:0000313" key="13">
    <source>
        <dbReference type="Proteomes" id="UP000799421"/>
    </source>
</evidence>
<dbReference type="InterPro" id="IPR003107">
    <property type="entry name" value="HAT"/>
</dbReference>
<keyword evidence="13" id="KW-1185">Reference proteome</keyword>
<evidence type="ECO:0000259" key="10">
    <source>
        <dbReference type="Pfam" id="PF23231"/>
    </source>
</evidence>
<dbReference type="GO" id="GO:0000245">
    <property type="term" value="P:spliceosomal complex assembly"/>
    <property type="evidence" value="ECO:0007669"/>
    <property type="project" value="TreeGrafter"/>
</dbReference>
<evidence type="ECO:0000256" key="7">
    <source>
        <dbReference type="ARBA" id="ARBA00023187"/>
    </source>
</evidence>
<keyword evidence="7" id="KW-0508">mRNA splicing</keyword>
<name>A0A6A7BRG8_9PEZI</name>
<keyword evidence="5" id="KW-0747">Spliceosome</keyword>
<feature type="domain" description="Pre-mRNA-splicing factor Syf1-like N-terminal HAT-repeats" evidence="11">
    <location>
        <begin position="57"/>
        <end position="202"/>
    </location>
</feature>
<evidence type="ECO:0000256" key="5">
    <source>
        <dbReference type="ARBA" id="ARBA00022728"/>
    </source>
</evidence>
<dbReference type="GO" id="GO:0000974">
    <property type="term" value="C:Prp19 complex"/>
    <property type="evidence" value="ECO:0007669"/>
    <property type="project" value="TreeGrafter"/>
</dbReference>
<comment type="similarity">
    <text evidence="2">Belongs to the crooked-neck family.</text>
</comment>
<dbReference type="PANTHER" id="PTHR11246:SF3">
    <property type="entry name" value="CROOKED NECK-LIKE PROTEIN 1"/>
    <property type="match status" value="1"/>
</dbReference>
<dbReference type="GO" id="GO:0071014">
    <property type="term" value="C:post-mRNA release spliceosomal complex"/>
    <property type="evidence" value="ECO:0007669"/>
    <property type="project" value="TreeGrafter"/>
</dbReference>